<sequence length="203" mass="22398">MPTGEHAAAALTSQQSHLELTWRNLSDLQAERTDGFASGGDASMIEICGISPSLVVNEYKRTWCCLLRSSGSVANLAYRSRPAGHSVQSLSPLPTTPDPVTRALVKALHRRCCIVASTPAKERVACGACMAQTERGSLDAVDEYARILLVHSSLWCFRWRGAGRWVRRHVGEHPHTHTQRRDDGARVSGRCGWTYGLDDLMTW</sequence>
<protein>
    <submittedName>
        <fullName evidence="1">Uncharacterized protein</fullName>
    </submittedName>
</protein>
<evidence type="ECO:0000313" key="1">
    <source>
        <dbReference type="EMBL" id="KAK1573686.1"/>
    </source>
</evidence>
<organism evidence="1 2">
    <name type="scientific">Colletotrichum navitas</name>
    <dbReference type="NCBI Taxonomy" id="681940"/>
    <lineage>
        <taxon>Eukaryota</taxon>
        <taxon>Fungi</taxon>
        <taxon>Dikarya</taxon>
        <taxon>Ascomycota</taxon>
        <taxon>Pezizomycotina</taxon>
        <taxon>Sordariomycetes</taxon>
        <taxon>Hypocreomycetidae</taxon>
        <taxon>Glomerellales</taxon>
        <taxon>Glomerellaceae</taxon>
        <taxon>Colletotrichum</taxon>
        <taxon>Colletotrichum graminicola species complex</taxon>
    </lineage>
</organism>
<proteinExistence type="predicted"/>
<accession>A0AAD8UYE3</accession>
<evidence type="ECO:0000313" key="2">
    <source>
        <dbReference type="Proteomes" id="UP001230504"/>
    </source>
</evidence>
<dbReference type="AlphaFoldDB" id="A0AAD8UYE3"/>
<reference evidence="1" key="1">
    <citation type="submission" date="2021-06" db="EMBL/GenBank/DDBJ databases">
        <title>Comparative genomics, transcriptomics and evolutionary studies reveal genomic signatures of adaptation to plant cell wall in hemibiotrophic fungi.</title>
        <authorList>
            <consortium name="DOE Joint Genome Institute"/>
            <person name="Baroncelli R."/>
            <person name="Diaz J.F."/>
            <person name="Benocci T."/>
            <person name="Peng M."/>
            <person name="Battaglia E."/>
            <person name="Haridas S."/>
            <person name="Andreopoulos W."/>
            <person name="Labutti K."/>
            <person name="Pangilinan J."/>
            <person name="Floch G.L."/>
            <person name="Makela M.R."/>
            <person name="Henrissat B."/>
            <person name="Grigoriev I.V."/>
            <person name="Crouch J.A."/>
            <person name="De Vries R.P."/>
            <person name="Sukno S.A."/>
            <person name="Thon M.R."/>
        </authorList>
    </citation>
    <scope>NUCLEOTIDE SEQUENCE</scope>
    <source>
        <strain evidence="1">CBS 125086</strain>
    </source>
</reference>
<keyword evidence="2" id="KW-1185">Reference proteome</keyword>
<name>A0AAD8UYE3_9PEZI</name>
<dbReference type="Proteomes" id="UP001230504">
    <property type="component" value="Unassembled WGS sequence"/>
</dbReference>
<gene>
    <name evidence="1" type="ORF">LY79DRAFT_401122</name>
</gene>
<dbReference type="RefSeq" id="XP_060409278.1">
    <property type="nucleotide sequence ID" value="XM_060553026.1"/>
</dbReference>
<dbReference type="GeneID" id="85437266"/>
<comment type="caution">
    <text evidence="1">The sequence shown here is derived from an EMBL/GenBank/DDBJ whole genome shotgun (WGS) entry which is preliminary data.</text>
</comment>
<dbReference type="EMBL" id="JAHLJV010000088">
    <property type="protein sequence ID" value="KAK1573686.1"/>
    <property type="molecule type" value="Genomic_DNA"/>
</dbReference>